<evidence type="ECO:0000256" key="7">
    <source>
        <dbReference type="SAM" id="Phobius"/>
    </source>
</evidence>
<dbReference type="GO" id="GO:0008270">
    <property type="term" value="F:zinc ion binding"/>
    <property type="evidence" value="ECO:0007669"/>
    <property type="project" value="UniProtKB-KW"/>
</dbReference>
<feature type="transmembrane region" description="Helical" evidence="7">
    <location>
        <begin position="348"/>
        <end position="370"/>
    </location>
</feature>
<feature type="transmembrane region" description="Helical" evidence="7">
    <location>
        <begin position="231"/>
        <end position="253"/>
    </location>
</feature>
<dbReference type="Proteomes" id="UP001295684">
    <property type="component" value="Unassembled WGS sequence"/>
</dbReference>
<keyword evidence="8" id="KW-0732">Signal</keyword>
<keyword evidence="7" id="KW-0472">Membrane</keyword>
<feature type="signal peptide" evidence="8">
    <location>
        <begin position="1"/>
        <end position="19"/>
    </location>
</feature>
<comment type="pathway">
    <text evidence="1">Protein modification; protein ubiquitination.</text>
</comment>
<feature type="transmembrane region" description="Helical" evidence="7">
    <location>
        <begin position="304"/>
        <end position="327"/>
    </location>
</feature>
<keyword evidence="7" id="KW-0812">Transmembrane</keyword>
<keyword evidence="11" id="KW-1185">Reference proteome</keyword>
<keyword evidence="3 6" id="KW-0863">Zinc-finger</keyword>
<comment type="caution">
    <text evidence="10">The sequence shown here is derived from an EMBL/GenBank/DDBJ whole genome shotgun (WGS) entry which is preliminary data.</text>
</comment>
<sequence length="560" mass="64566">MKPLVISTLLIAVLVNGQGEVGGWDPDVYNHQQLCFEEPRQFDNRIFSLAETDNILLRGFDRWNAELLLKYMDSFYHLGSSEAISDTTSSGEVGRLYDTKINTITLMENTTLPNTLFIGFGENDNKHVSKDNLLSFKMVIAIQKTNLTNSVSLKSDGWADLSLKSDEALCYHCSSKITDPIPCRLDIALTTIFGYSKVNTEALVHSKLNASEMLTSFNSTLKGENIYKLDFLSRILFSLIGFVPAIGICLIPIGHKCNLYNIENGTFTEKVVYLITRMPFYLYGCCTINFISLAVVNFENFQNVLIGAIFYLCLILYFFAIFYVLPTCVFNCQNLLSGQNINDEETKYIWGTIVLSFIVFVLFIIILIGYKLMFHKVTFLVLMCLLPVSFVFNFIHQSTYHESFFHLIVVSYITLFPFTPLGPFYFPSDDKLWVMYFFVSQLISVVLINLQAKFGSRFMLPNRLRKSYYNTFQHEIHITMREEDMKDACSFCTNLLTEPEVEYQDSKQKLKFIRMKNSKQIYYKLDCGHKFHPYCILSQLKQSRECPICKLYVGKNRFLD</sequence>
<feature type="domain" description="RING-type" evidence="9">
    <location>
        <begin position="489"/>
        <end position="550"/>
    </location>
</feature>
<feature type="transmembrane region" description="Helical" evidence="7">
    <location>
        <begin position="432"/>
        <end position="450"/>
    </location>
</feature>
<reference evidence="10" key="1">
    <citation type="submission" date="2023-07" db="EMBL/GenBank/DDBJ databases">
        <authorList>
            <consortium name="AG Swart"/>
            <person name="Singh M."/>
            <person name="Singh A."/>
            <person name="Seah K."/>
            <person name="Emmerich C."/>
        </authorList>
    </citation>
    <scope>NUCLEOTIDE SEQUENCE</scope>
    <source>
        <strain evidence="10">DP1</strain>
    </source>
</reference>
<keyword evidence="2" id="KW-0479">Metal-binding</keyword>
<evidence type="ECO:0000256" key="1">
    <source>
        <dbReference type="ARBA" id="ARBA00004906"/>
    </source>
</evidence>
<dbReference type="PROSITE" id="PS50089">
    <property type="entry name" value="ZF_RING_2"/>
    <property type="match status" value="1"/>
</dbReference>
<feature type="transmembrane region" description="Helical" evidence="7">
    <location>
        <begin position="407"/>
        <end position="426"/>
    </location>
</feature>
<dbReference type="EMBL" id="CAMPGE010030352">
    <property type="protein sequence ID" value="CAI2387871.1"/>
    <property type="molecule type" value="Genomic_DNA"/>
</dbReference>
<evidence type="ECO:0000313" key="11">
    <source>
        <dbReference type="Proteomes" id="UP001295684"/>
    </source>
</evidence>
<dbReference type="SUPFAM" id="SSF57850">
    <property type="entry name" value="RING/U-box"/>
    <property type="match status" value="1"/>
</dbReference>
<evidence type="ECO:0000256" key="2">
    <source>
        <dbReference type="ARBA" id="ARBA00022723"/>
    </source>
</evidence>
<evidence type="ECO:0000313" key="10">
    <source>
        <dbReference type="EMBL" id="CAI2387871.1"/>
    </source>
</evidence>
<dbReference type="AlphaFoldDB" id="A0AAD1YBS0"/>
<evidence type="ECO:0000259" key="9">
    <source>
        <dbReference type="PROSITE" id="PS50089"/>
    </source>
</evidence>
<evidence type="ECO:0000256" key="3">
    <source>
        <dbReference type="ARBA" id="ARBA00022771"/>
    </source>
</evidence>
<keyword evidence="5" id="KW-0862">Zinc</keyword>
<name>A0AAD1YBS0_EUPCR</name>
<dbReference type="InterPro" id="IPR001841">
    <property type="entry name" value="Znf_RING"/>
</dbReference>
<evidence type="ECO:0000256" key="5">
    <source>
        <dbReference type="ARBA" id="ARBA00022833"/>
    </source>
</evidence>
<feature type="transmembrane region" description="Helical" evidence="7">
    <location>
        <begin position="376"/>
        <end position="395"/>
    </location>
</feature>
<keyword evidence="7" id="KW-1133">Transmembrane helix</keyword>
<accession>A0AAD1YBS0</accession>
<dbReference type="InterPro" id="IPR013083">
    <property type="entry name" value="Znf_RING/FYVE/PHD"/>
</dbReference>
<feature type="transmembrane region" description="Helical" evidence="7">
    <location>
        <begin position="280"/>
        <end position="298"/>
    </location>
</feature>
<gene>
    <name evidence="10" type="ORF">ECRASSUSDP1_LOCUS29505</name>
</gene>
<dbReference type="InterPro" id="IPR024766">
    <property type="entry name" value="Znf_RING_H2"/>
</dbReference>
<evidence type="ECO:0000256" key="8">
    <source>
        <dbReference type="SAM" id="SignalP"/>
    </source>
</evidence>
<evidence type="ECO:0000256" key="6">
    <source>
        <dbReference type="PROSITE-ProRule" id="PRU00175"/>
    </source>
</evidence>
<feature type="chain" id="PRO_5042028300" description="RING-type domain-containing protein" evidence="8">
    <location>
        <begin position="20"/>
        <end position="560"/>
    </location>
</feature>
<keyword evidence="4" id="KW-0833">Ubl conjugation pathway</keyword>
<evidence type="ECO:0000256" key="4">
    <source>
        <dbReference type="ARBA" id="ARBA00022786"/>
    </source>
</evidence>
<dbReference type="Gene3D" id="3.30.40.10">
    <property type="entry name" value="Zinc/RING finger domain, C3HC4 (zinc finger)"/>
    <property type="match status" value="1"/>
</dbReference>
<organism evidence="10 11">
    <name type="scientific">Euplotes crassus</name>
    <dbReference type="NCBI Taxonomy" id="5936"/>
    <lineage>
        <taxon>Eukaryota</taxon>
        <taxon>Sar</taxon>
        <taxon>Alveolata</taxon>
        <taxon>Ciliophora</taxon>
        <taxon>Intramacronucleata</taxon>
        <taxon>Spirotrichea</taxon>
        <taxon>Hypotrichia</taxon>
        <taxon>Euplotida</taxon>
        <taxon>Euplotidae</taxon>
        <taxon>Moneuplotes</taxon>
    </lineage>
</organism>
<protein>
    <recommendedName>
        <fullName evidence="9">RING-type domain-containing protein</fullName>
    </recommendedName>
</protein>
<proteinExistence type="predicted"/>
<dbReference type="Pfam" id="PF12678">
    <property type="entry name" value="zf-rbx1"/>
    <property type="match status" value="1"/>
</dbReference>
<dbReference type="SMART" id="SM00184">
    <property type="entry name" value="RING"/>
    <property type="match status" value="1"/>
</dbReference>